<name>A0A2N8PEC0_STRNR</name>
<gene>
    <name evidence="1" type="ORF">AOB60_36470</name>
</gene>
<dbReference type="EMBL" id="LJSN01000003">
    <property type="protein sequence ID" value="PNE39364.1"/>
    <property type="molecule type" value="Genomic_DNA"/>
</dbReference>
<protein>
    <submittedName>
        <fullName evidence="1">Uncharacterized protein</fullName>
    </submittedName>
</protein>
<evidence type="ECO:0000313" key="1">
    <source>
        <dbReference type="EMBL" id="PNE39364.1"/>
    </source>
</evidence>
<evidence type="ECO:0000313" key="2">
    <source>
        <dbReference type="Proteomes" id="UP000236047"/>
    </source>
</evidence>
<organism evidence="1 2">
    <name type="scientific">Streptomyces noursei</name>
    <name type="common">Streptomyces albulus</name>
    <dbReference type="NCBI Taxonomy" id="1971"/>
    <lineage>
        <taxon>Bacteria</taxon>
        <taxon>Bacillati</taxon>
        <taxon>Actinomycetota</taxon>
        <taxon>Actinomycetes</taxon>
        <taxon>Kitasatosporales</taxon>
        <taxon>Streptomycetaceae</taxon>
        <taxon>Streptomyces</taxon>
    </lineage>
</organism>
<keyword evidence="2" id="KW-1185">Reference proteome</keyword>
<accession>A0A2N8PEC0</accession>
<proteinExistence type="predicted"/>
<comment type="caution">
    <text evidence="1">The sequence shown here is derived from an EMBL/GenBank/DDBJ whole genome shotgun (WGS) entry which is preliminary data.</text>
</comment>
<sequence>MLTEGLPYDRCVRLATAALVDSPQWCLWVPGSGCLTAGPDSAEAARADAVVRGDSGLPERDRSQLVWLL</sequence>
<dbReference type="AlphaFoldDB" id="A0A2N8PEC0"/>
<reference evidence="2" key="1">
    <citation type="submission" date="2015-09" db="EMBL/GenBank/DDBJ databases">
        <authorList>
            <person name="Graham D.E."/>
            <person name="Mahan K.M."/>
            <person name="Klingeman D.M."/>
            <person name="Fida T."/>
            <person name="Giannone R.J."/>
            <person name="Hettich R.L."/>
            <person name="Parry R.J."/>
            <person name="Spain J.C."/>
        </authorList>
    </citation>
    <scope>NUCLEOTIDE SEQUENCE [LARGE SCALE GENOMIC DNA]</scope>
    <source>
        <strain evidence="2">JCM 4701</strain>
    </source>
</reference>
<dbReference type="Proteomes" id="UP000236047">
    <property type="component" value="Unassembled WGS sequence"/>
</dbReference>